<sequence length="315" mass="36064">MWFNNALIFQYKLEGGCDLNHSLTEEALKPCPPHARFTYGWVPAFEQEMVHEVAGSTLICLGKEERILPRGVINKMLKEKIQQIETTQGRPVKRAEKAQMAEDLEFELLPKSFCVQKKLLAILDSVSQRLMINTSSNNQASQLTAFLRKSIPGIVIEPLNLTENLALRFAEWIHSPATLPDDFQLASDCLLFSLEDEKKRVHCKGYELPAEEILTLLAQGMGTAEISLIWKERIQFTLTHDFTFKKLKSLDYLIDDFNEIRQLEEEYQRQDAALTLLSGELRELINGLMKIFVKTVNPTEMQSVQIEKVAEDYTV</sequence>
<evidence type="ECO:0000256" key="2">
    <source>
        <dbReference type="ARBA" id="ARBA00008657"/>
    </source>
</evidence>
<evidence type="ECO:0000256" key="3">
    <source>
        <dbReference type="ARBA" id="ARBA00022296"/>
    </source>
</evidence>
<keyword evidence="4" id="KW-0963">Cytoplasm</keyword>
<reference evidence="6 7" key="1">
    <citation type="submission" date="2018-06" db="EMBL/GenBank/DDBJ databases">
        <authorList>
            <consortium name="Pathogen Informatics"/>
            <person name="Doyle S."/>
        </authorList>
    </citation>
    <scope>NUCLEOTIDE SEQUENCE [LARGE SCALE GENOMIC DNA]</scope>
    <source>
        <strain evidence="6 7">NCTC12272</strain>
    </source>
</reference>
<dbReference type="EMBL" id="LS483412">
    <property type="protein sequence ID" value="SQG90078.1"/>
    <property type="molecule type" value="Genomic_DNA"/>
</dbReference>
<dbReference type="Pfam" id="PF04381">
    <property type="entry name" value="RdgC"/>
    <property type="match status" value="1"/>
</dbReference>
<evidence type="ECO:0000313" key="6">
    <source>
        <dbReference type="EMBL" id="SQG90078.1"/>
    </source>
</evidence>
<protein>
    <recommendedName>
        <fullName evidence="3">Recombination-associated protein RdgC</fullName>
    </recommendedName>
</protein>
<evidence type="ECO:0000256" key="4">
    <source>
        <dbReference type="ARBA" id="ARBA00022490"/>
    </source>
</evidence>
<comment type="subcellular location">
    <subcellularLocation>
        <location evidence="1">Cytoplasm</location>
        <location evidence="1">Nucleoid</location>
    </subcellularLocation>
</comment>
<keyword evidence="6" id="KW-0269">Exonuclease</keyword>
<keyword evidence="5" id="KW-0233">DNA recombination</keyword>
<accession>A0AAX2IXV1</accession>
<evidence type="ECO:0000256" key="1">
    <source>
        <dbReference type="ARBA" id="ARBA00004453"/>
    </source>
</evidence>
<gene>
    <name evidence="6" type="primary">rdgC</name>
    <name evidence="6" type="ORF">NCTC12272_01265</name>
</gene>
<dbReference type="GO" id="GO:0004527">
    <property type="term" value="F:exonuclease activity"/>
    <property type="evidence" value="ECO:0007669"/>
    <property type="project" value="UniProtKB-KW"/>
</dbReference>
<evidence type="ECO:0000256" key="5">
    <source>
        <dbReference type="ARBA" id="ARBA00023172"/>
    </source>
</evidence>
<dbReference type="RefSeq" id="WP_027221427.1">
    <property type="nucleotide sequence ID" value="NZ_CAAAIJ010000001.1"/>
</dbReference>
<dbReference type="Proteomes" id="UP000249566">
    <property type="component" value="Chromosome 1"/>
</dbReference>
<dbReference type="InterPro" id="IPR007476">
    <property type="entry name" value="RdgC"/>
</dbReference>
<dbReference type="PANTHER" id="PTHR38103:SF1">
    <property type="entry name" value="RECOMBINATION-ASSOCIATED PROTEIN RDGC"/>
    <property type="match status" value="1"/>
</dbReference>
<evidence type="ECO:0000313" key="7">
    <source>
        <dbReference type="Proteomes" id="UP000249566"/>
    </source>
</evidence>
<dbReference type="AlphaFoldDB" id="A0AAX2IXV1"/>
<dbReference type="NCBIfam" id="NF001464">
    <property type="entry name" value="PRK00321.1-5"/>
    <property type="match status" value="1"/>
</dbReference>
<dbReference type="GO" id="GO:0003690">
    <property type="term" value="F:double-stranded DNA binding"/>
    <property type="evidence" value="ECO:0007669"/>
    <property type="project" value="TreeGrafter"/>
</dbReference>
<comment type="similarity">
    <text evidence="2">Belongs to the RdgC family.</text>
</comment>
<keyword evidence="6" id="KW-0540">Nuclease</keyword>
<proteinExistence type="inferred from homology"/>
<dbReference type="GO" id="GO:0006310">
    <property type="term" value="P:DNA recombination"/>
    <property type="evidence" value="ECO:0007669"/>
    <property type="project" value="UniProtKB-KW"/>
</dbReference>
<dbReference type="PANTHER" id="PTHR38103">
    <property type="entry name" value="RECOMBINATION-ASSOCIATED PROTEIN RDGC"/>
    <property type="match status" value="1"/>
</dbReference>
<keyword evidence="6" id="KW-0378">Hydrolase</keyword>
<organism evidence="6 7">
    <name type="scientific">Legionella pneumophila subsp. pascullei</name>
    <dbReference type="NCBI Taxonomy" id="91890"/>
    <lineage>
        <taxon>Bacteria</taxon>
        <taxon>Pseudomonadati</taxon>
        <taxon>Pseudomonadota</taxon>
        <taxon>Gammaproteobacteria</taxon>
        <taxon>Legionellales</taxon>
        <taxon>Legionellaceae</taxon>
        <taxon>Legionella</taxon>
    </lineage>
</organism>
<dbReference type="GO" id="GO:0000018">
    <property type="term" value="P:regulation of DNA recombination"/>
    <property type="evidence" value="ECO:0007669"/>
    <property type="project" value="TreeGrafter"/>
</dbReference>
<name>A0AAX2IXV1_LEGPN</name>
<dbReference type="GO" id="GO:0043590">
    <property type="term" value="C:bacterial nucleoid"/>
    <property type="evidence" value="ECO:0007669"/>
    <property type="project" value="TreeGrafter"/>
</dbReference>